<sequence length="64" mass="7324">MGFLNFQKLFSTKGNRQMAVAAAFQDLMVQKKHRKTCFHICFAVLYPAGLRGRPILNYNSVTED</sequence>
<proteinExistence type="predicted"/>
<dbReference type="Proteomes" id="UP000016491">
    <property type="component" value="Unassembled WGS sequence"/>
</dbReference>
<accession>A0ABC9U345</accession>
<comment type="caution">
    <text evidence="1">The sequence shown here is derived from an EMBL/GenBank/DDBJ whole genome shotgun (WGS) entry which is preliminary data.</text>
</comment>
<evidence type="ECO:0000313" key="2">
    <source>
        <dbReference type="Proteomes" id="UP000016491"/>
    </source>
</evidence>
<gene>
    <name evidence="1" type="ORF">CLOSYM_00511</name>
</gene>
<protein>
    <submittedName>
        <fullName evidence="1">Uncharacterized protein</fullName>
    </submittedName>
</protein>
<evidence type="ECO:0000313" key="1">
    <source>
        <dbReference type="EMBL" id="ERI80039.1"/>
    </source>
</evidence>
<name>A0ABC9U345_CLOSY</name>
<organism evidence="1 2">
    <name type="scientific">[Clostridium] symbiosum ATCC 14940</name>
    <dbReference type="NCBI Taxonomy" id="411472"/>
    <lineage>
        <taxon>Bacteria</taxon>
        <taxon>Bacillati</taxon>
        <taxon>Bacillota</taxon>
        <taxon>Clostridia</taxon>
        <taxon>Lachnospirales</taxon>
        <taxon>Lachnospiraceae</taxon>
        <taxon>Otoolea</taxon>
    </lineage>
</organism>
<dbReference type="AlphaFoldDB" id="A0ABC9U345"/>
<reference evidence="1 2" key="1">
    <citation type="submission" date="2013-07" db="EMBL/GenBank/DDBJ databases">
        <authorList>
            <person name="Weinstock G."/>
            <person name="Sodergren E."/>
            <person name="Wylie T."/>
            <person name="Fulton L."/>
            <person name="Fulton R."/>
            <person name="Fronick C."/>
            <person name="O'Laughlin M."/>
            <person name="Godfrey J."/>
            <person name="Miner T."/>
            <person name="Herter B."/>
            <person name="Appelbaum E."/>
            <person name="Cordes M."/>
            <person name="Lek S."/>
            <person name="Wollam A."/>
            <person name="Pepin K.H."/>
            <person name="Palsikar V.B."/>
            <person name="Mitreva M."/>
            <person name="Wilson R.K."/>
        </authorList>
    </citation>
    <scope>NUCLEOTIDE SEQUENCE [LARGE SCALE GENOMIC DNA]</scope>
    <source>
        <strain evidence="1 2">ATCC 14940</strain>
    </source>
</reference>
<dbReference type="EMBL" id="AWSU01000040">
    <property type="protein sequence ID" value="ERI80039.1"/>
    <property type="molecule type" value="Genomic_DNA"/>
</dbReference>